<keyword evidence="2" id="KW-0472">Membrane</keyword>
<organism evidence="3 4">
    <name type="scientific">Melipona quadrifasciata</name>
    <dbReference type="NCBI Taxonomy" id="166423"/>
    <lineage>
        <taxon>Eukaryota</taxon>
        <taxon>Metazoa</taxon>
        <taxon>Ecdysozoa</taxon>
        <taxon>Arthropoda</taxon>
        <taxon>Hexapoda</taxon>
        <taxon>Insecta</taxon>
        <taxon>Pterygota</taxon>
        <taxon>Neoptera</taxon>
        <taxon>Endopterygota</taxon>
        <taxon>Hymenoptera</taxon>
        <taxon>Apocrita</taxon>
        <taxon>Aculeata</taxon>
        <taxon>Apoidea</taxon>
        <taxon>Anthophila</taxon>
        <taxon>Apidae</taxon>
        <taxon>Melipona</taxon>
    </lineage>
</organism>
<dbReference type="STRING" id="166423.A0A0N1ITS7"/>
<evidence type="ECO:0000256" key="1">
    <source>
        <dbReference type="SAM" id="MobiDB-lite"/>
    </source>
</evidence>
<evidence type="ECO:0000313" key="3">
    <source>
        <dbReference type="EMBL" id="KOX76101.1"/>
    </source>
</evidence>
<keyword evidence="4" id="KW-1185">Reference proteome</keyword>
<proteinExistence type="predicted"/>
<dbReference type="OrthoDB" id="7617454at2759"/>
<keyword evidence="2" id="KW-1133">Transmembrane helix</keyword>
<gene>
    <name evidence="3" type="ORF">WN51_11816</name>
</gene>
<evidence type="ECO:0000313" key="4">
    <source>
        <dbReference type="Proteomes" id="UP000053105"/>
    </source>
</evidence>
<name>A0A0N1ITS7_9HYME</name>
<keyword evidence="2" id="KW-0812">Transmembrane</keyword>
<feature type="region of interest" description="Disordered" evidence="1">
    <location>
        <begin position="263"/>
        <end position="405"/>
    </location>
</feature>
<feature type="compositionally biased region" description="Pro residues" evidence="1">
    <location>
        <begin position="279"/>
        <end position="290"/>
    </location>
</feature>
<feature type="transmembrane region" description="Helical" evidence="2">
    <location>
        <begin position="524"/>
        <end position="547"/>
    </location>
</feature>
<accession>A0A0N1ITS7</accession>
<reference evidence="3 4" key="1">
    <citation type="submission" date="2015-07" db="EMBL/GenBank/DDBJ databases">
        <title>The genome of Melipona quadrifasciata.</title>
        <authorList>
            <person name="Pan H."/>
            <person name="Kapheim K."/>
        </authorList>
    </citation>
    <scope>NUCLEOTIDE SEQUENCE [LARGE SCALE GENOMIC DNA]</scope>
    <source>
        <strain evidence="3">0111107301</strain>
        <tissue evidence="3">Whole body</tissue>
    </source>
</reference>
<evidence type="ECO:0000256" key="2">
    <source>
        <dbReference type="SAM" id="Phobius"/>
    </source>
</evidence>
<dbReference type="AlphaFoldDB" id="A0A0N1ITS7"/>
<dbReference type="Proteomes" id="UP000053105">
    <property type="component" value="Unassembled WGS sequence"/>
</dbReference>
<sequence length="644" mass="70499">MFDVNKLQIPPNGQISMKIVGLSTIHRFPNLCLARKHVLVGHVNLLIWDRDSTQEQVAIKCLWVFNCTIEISDHAKDSGFDRQMVTKKTGREIRLFDVFNFEQSDQSFLQRSVDSYFGILQQSKFRYTGLVLVAGGYGTENRARNNPPVIAKRKRKKERKYDSVRWNLDEGPRELRTQDRNQSHWRDKSGHSASRSEVERLVVGGDRYREIPALVVVVPQSSGRREFEERVKGVVEGGVMPVRVAQRPPGGIPLHAGVPVAPSSVTASGPSGRCLGGPAAPPAGSPPLPPSLQALGGGVSNNANSNTGPASNGSSNGNPIGHQNTGNNNVNSIVGTANNVGQGIAGTGLASPSPHPMPPHGMMSGSPHAPHPHMGGGGPSPHPHHPGPHMVGSPHHPGPHPMGPAASMIGAGMQPQGAPGMCGPGPTGPMGPHAHPQGPGVPGQPHMHNDPFYCSPFGSHYFRDGRNLVSLAMHVQRRESAQIIFAVQLIRWSYQSAVRCEPEEARRLEVRRPEAYRKQETVPLINVAMITVTYSTLLCLIIGQILLERIVTDRANVEKQHVCLKLTFLKVGSREALYMYTYTCLKISVQVNKWKYLSTVEQLVFLHTLSYIQKRLEHHVNSFDQVVPIIKDMDTCKSLTHIYD</sequence>
<dbReference type="EMBL" id="KQ435753">
    <property type="protein sequence ID" value="KOX76101.1"/>
    <property type="molecule type" value="Genomic_DNA"/>
</dbReference>
<feature type="region of interest" description="Disordered" evidence="1">
    <location>
        <begin position="172"/>
        <end position="197"/>
    </location>
</feature>
<feature type="compositionally biased region" description="Polar residues" evidence="1">
    <location>
        <begin position="300"/>
        <end position="341"/>
    </location>
</feature>
<protein>
    <submittedName>
        <fullName evidence="3">Uncharacterized protein</fullName>
    </submittedName>
</protein>